<keyword evidence="1" id="KW-0472">Membrane</keyword>
<dbReference type="PANTHER" id="PTHR36074">
    <property type="entry name" value="ISOPENTENYL-DIPHOSPHATE DELTA-ISOMERASE"/>
    <property type="match status" value="1"/>
</dbReference>
<dbReference type="AlphaFoldDB" id="V7BP78"/>
<feature type="transmembrane region" description="Helical" evidence="1">
    <location>
        <begin position="315"/>
        <end position="338"/>
    </location>
</feature>
<dbReference type="eggNOG" id="ENOG502QT98">
    <property type="taxonomic scope" value="Eukaryota"/>
</dbReference>
<organism evidence="2 3">
    <name type="scientific">Phaseolus vulgaris</name>
    <name type="common">Kidney bean</name>
    <name type="synonym">French bean</name>
    <dbReference type="NCBI Taxonomy" id="3885"/>
    <lineage>
        <taxon>Eukaryota</taxon>
        <taxon>Viridiplantae</taxon>
        <taxon>Streptophyta</taxon>
        <taxon>Embryophyta</taxon>
        <taxon>Tracheophyta</taxon>
        <taxon>Spermatophyta</taxon>
        <taxon>Magnoliopsida</taxon>
        <taxon>eudicotyledons</taxon>
        <taxon>Gunneridae</taxon>
        <taxon>Pentapetalae</taxon>
        <taxon>rosids</taxon>
        <taxon>fabids</taxon>
        <taxon>Fabales</taxon>
        <taxon>Fabaceae</taxon>
        <taxon>Papilionoideae</taxon>
        <taxon>50 kb inversion clade</taxon>
        <taxon>NPAAA clade</taxon>
        <taxon>indigoferoid/millettioid clade</taxon>
        <taxon>Phaseoleae</taxon>
        <taxon>Phaseolus</taxon>
    </lineage>
</organism>
<feature type="non-terminal residue" evidence="2">
    <location>
        <position position="1"/>
    </location>
</feature>
<dbReference type="OrthoDB" id="1925570at2759"/>
<feature type="transmembrane region" description="Helical" evidence="1">
    <location>
        <begin position="242"/>
        <end position="263"/>
    </location>
</feature>
<dbReference type="Proteomes" id="UP000000226">
    <property type="component" value="Chromosome 6"/>
</dbReference>
<dbReference type="Gramene" id="ESW18838">
    <property type="protein sequence ID" value="ESW18838"/>
    <property type="gene ID" value="PHAVU_006G074800g"/>
</dbReference>
<feature type="transmembrane region" description="Helical" evidence="1">
    <location>
        <begin position="284"/>
        <end position="309"/>
    </location>
</feature>
<name>V7BP78_PHAVU</name>
<protein>
    <submittedName>
        <fullName evidence="2">Uncharacterized protein</fullName>
    </submittedName>
</protein>
<dbReference type="EMBL" id="CM002293">
    <property type="protein sequence ID" value="ESW18838.1"/>
    <property type="molecule type" value="Genomic_DNA"/>
</dbReference>
<dbReference type="PANTHER" id="PTHR36074:SF1">
    <property type="entry name" value="ISOPENTENYL-DIPHOSPHATE DELTA-ISOMERASE"/>
    <property type="match status" value="1"/>
</dbReference>
<sequence length="344" mass="38510">CLLIFGIGDPFCDSNSHQGPIMVGLTLLLDLWKKNQSFNTARTYQSSFSSSAATVASFAAAASFSSKDFFGFRPPFAHCDAGAIIFEDHIPSIANIHGKYFYHDSLKYKTKHYNIEPKPLFSALEWKSFSIIVLRSFLMFYFPPMGPRAKMEQDDVEFLQEKQDRNGSLSVPFKKSLLQIIREVVVMTTGRILERITVHYVSRRMAWKLLKDVPQSAARKAGRKMPTLVYICSVSKTTFRGYMLGVSASWIVQVGIGLFQLFKSKSNHEKLSNDVRIRLFKQKVFLATIRCNASLIFASIGAGIGASLIRPSVGQYVGCAIGDLAGPVIVVVCVNKVLHWNWNL</sequence>
<reference evidence="3" key="1">
    <citation type="journal article" date="2014" name="Nat. Genet.">
        <title>A reference genome for common bean and genome-wide analysis of dual domestications.</title>
        <authorList>
            <person name="Schmutz J."/>
            <person name="McClean P.E."/>
            <person name="Mamidi S."/>
            <person name="Wu G.A."/>
            <person name="Cannon S.B."/>
            <person name="Grimwood J."/>
            <person name="Jenkins J."/>
            <person name="Shu S."/>
            <person name="Song Q."/>
            <person name="Chavarro C."/>
            <person name="Torres-Torres M."/>
            <person name="Geffroy V."/>
            <person name="Moghaddam S.M."/>
            <person name="Gao D."/>
            <person name="Abernathy B."/>
            <person name="Barry K."/>
            <person name="Blair M."/>
            <person name="Brick M.A."/>
            <person name="Chovatia M."/>
            <person name="Gepts P."/>
            <person name="Goodstein D.M."/>
            <person name="Gonzales M."/>
            <person name="Hellsten U."/>
            <person name="Hyten D.L."/>
            <person name="Jia G."/>
            <person name="Kelly J.D."/>
            <person name="Kudrna D."/>
            <person name="Lee R."/>
            <person name="Richard M.M."/>
            <person name="Miklas P.N."/>
            <person name="Osorno J.M."/>
            <person name="Rodrigues J."/>
            <person name="Thareau V."/>
            <person name="Urrea C.A."/>
            <person name="Wang M."/>
            <person name="Yu Y."/>
            <person name="Zhang M."/>
            <person name="Wing R.A."/>
            <person name="Cregan P.B."/>
            <person name="Rokhsar D.S."/>
            <person name="Jackson S.A."/>
        </authorList>
    </citation>
    <scope>NUCLEOTIDE SEQUENCE [LARGE SCALE GENOMIC DNA]</scope>
    <source>
        <strain evidence="3">cv. G19833</strain>
    </source>
</reference>
<gene>
    <name evidence="2" type="ORF">PHAVU_006G074800g</name>
</gene>
<proteinExistence type="predicted"/>
<evidence type="ECO:0000313" key="3">
    <source>
        <dbReference type="Proteomes" id="UP000000226"/>
    </source>
</evidence>
<evidence type="ECO:0000313" key="2">
    <source>
        <dbReference type="EMBL" id="ESW18838.1"/>
    </source>
</evidence>
<evidence type="ECO:0000256" key="1">
    <source>
        <dbReference type="SAM" id="Phobius"/>
    </source>
</evidence>
<dbReference type="OMA" id="KHYNIEP"/>
<keyword evidence="1" id="KW-0812">Transmembrane</keyword>
<keyword evidence="1" id="KW-1133">Transmembrane helix</keyword>
<accession>V7BP78</accession>
<keyword evidence="3" id="KW-1185">Reference proteome</keyword>
<dbReference type="STRING" id="3885.V7BP78"/>